<dbReference type="EMBL" id="MGDI01000031">
    <property type="protein sequence ID" value="OGL52698.1"/>
    <property type="molecule type" value="Genomic_DNA"/>
</dbReference>
<dbReference type="Pfam" id="PF05168">
    <property type="entry name" value="HEPN"/>
    <property type="match status" value="1"/>
</dbReference>
<dbReference type="SUPFAM" id="SSF81593">
    <property type="entry name" value="Nucleotidyltransferase substrate binding subunit/domain"/>
    <property type="match status" value="1"/>
</dbReference>
<comment type="caution">
    <text evidence="2">The sequence shown here is derived from an EMBL/GenBank/DDBJ whole genome shotgun (WGS) entry which is preliminary data.</text>
</comment>
<accession>A0A1F7SHI6</accession>
<dbReference type="Proteomes" id="UP000178082">
    <property type="component" value="Unassembled WGS sequence"/>
</dbReference>
<dbReference type="AlphaFoldDB" id="A0A1F7SHI6"/>
<dbReference type="Gene3D" id="1.20.120.330">
    <property type="entry name" value="Nucleotidyltransferases domain 2"/>
    <property type="match status" value="1"/>
</dbReference>
<dbReference type="InterPro" id="IPR007842">
    <property type="entry name" value="HEPN_dom"/>
</dbReference>
<reference evidence="2 3" key="1">
    <citation type="journal article" date="2016" name="Nat. Commun.">
        <title>Thousands of microbial genomes shed light on interconnected biogeochemical processes in an aquifer system.</title>
        <authorList>
            <person name="Anantharaman K."/>
            <person name="Brown C.T."/>
            <person name="Hug L.A."/>
            <person name="Sharon I."/>
            <person name="Castelle C.J."/>
            <person name="Probst A.J."/>
            <person name="Thomas B.C."/>
            <person name="Singh A."/>
            <person name="Wilkins M.J."/>
            <person name="Karaoz U."/>
            <person name="Brodie E.L."/>
            <person name="Williams K.H."/>
            <person name="Hubbard S.S."/>
            <person name="Banfield J.F."/>
        </authorList>
    </citation>
    <scope>NUCLEOTIDE SEQUENCE [LARGE SCALE GENOMIC DNA]</scope>
</reference>
<proteinExistence type="predicted"/>
<sequence>MIKADNNLKTGKDEFVAENPATDTVCFHMQQCVEKYLKVFLVFKGKEISKTHNLALTLQQCIEIDPEFEKLRIAGADELTVYAIGTRYPDDFYMPSLEESKKAIGIAEEIKQFVINKLKT</sequence>
<gene>
    <name evidence="2" type="ORF">A3G31_11950</name>
</gene>
<organism evidence="2 3">
    <name type="scientific">Candidatus Schekmanbacteria bacterium RIFCSPLOWO2_12_FULL_38_15</name>
    <dbReference type="NCBI Taxonomy" id="1817883"/>
    <lineage>
        <taxon>Bacteria</taxon>
        <taxon>Candidatus Schekmaniibacteriota</taxon>
    </lineage>
</organism>
<dbReference type="PROSITE" id="PS50910">
    <property type="entry name" value="HEPN"/>
    <property type="match status" value="1"/>
</dbReference>
<evidence type="ECO:0000259" key="1">
    <source>
        <dbReference type="PROSITE" id="PS50910"/>
    </source>
</evidence>
<feature type="domain" description="HEPN" evidence="1">
    <location>
        <begin position="3"/>
        <end position="110"/>
    </location>
</feature>
<dbReference type="SMART" id="SM00748">
    <property type="entry name" value="HEPN"/>
    <property type="match status" value="1"/>
</dbReference>
<name>A0A1F7SHI6_9BACT</name>
<protein>
    <recommendedName>
        <fullName evidence="1">HEPN domain-containing protein</fullName>
    </recommendedName>
</protein>
<evidence type="ECO:0000313" key="3">
    <source>
        <dbReference type="Proteomes" id="UP000178082"/>
    </source>
</evidence>
<evidence type="ECO:0000313" key="2">
    <source>
        <dbReference type="EMBL" id="OGL52698.1"/>
    </source>
</evidence>